<feature type="compositionally biased region" description="Polar residues" evidence="1">
    <location>
        <begin position="105"/>
        <end position="120"/>
    </location>
</feature>
<gene>
    <name evidence="4" type="ORF">OFUS_LOCUS26542</name>
</gene>
<feature type="region of interest" description="Disordered" evidence="1">
    <location>
        <begin position="1400"/>
        <end position="1423"/>
    </location>
</feature>
<feature type="compositionally biased region" description="Basic and acidic residues" evidence="1">
    <location>
        <begin position="55"/>
        <end position="82"/>
    </location>
</feature>
<feature type="domain" description="KY-like immunoglobulin-like" evidence="3">
    <location>
        <begin position="788"/>
        <end position="902"/>
    </location>
</feature>
<sequence length="1835" mass="206868">MGNGASNITPSPGDNGDRDHVDETETPPVVAAGSHQVATKKDSSKPKKNVNDTNTKQEVDLKVSSKQEAKTTVDDSLDEKIAPLKSTNQHNESEKSSTTDEAESNVLSEPSSVLEAQSSLDIVKPDINDSIGNDQLTSNETIVNNDDIKENAQESSVEPHTFDNCSEPYEANPDNRNDDVCKNSDTVVEDDNKSERFKEIDRSSIKSDQLDDNKTIIANENNDEEVKSNEKEHDCDAKTENVKQLNNVNDEKTEGRVVQLSITEAMDKVRFTQFPTPKLLRNAQNEFIGLNIDPVQSEYDIPLPFPPQSRKDEVFNLAQYNHLDNIAATSPKYLIGRKMEELIAYITQDCQSEKEAVRAIFRWIVAQDITKLKDKPAPFDSPMEILLDVKHGDQDYADLFNNICRIVDIPCSKVHGFLKGRDYKSEKDEREELRGTWSVVLIDGVWRFIDVERASCQLERTENEELESLKRTRTPLKQDISANTHQCNEFYFFTDPEEFIYSHLPDDSTWQLLARPVAKREFEEMAFLQPDFFQLGMTIRSHPRCVLYANDGEISIKLGMDRNLKRKFKYRLCISTDGIYSEEFGEYKLDRFVFMQCLDLTFKCNISFPGAGEYKLDIFGNECDSGIDDDFKPLCTYVIHNEEPSKNCDPYPVNNRIEWGPGMDTDILGLKATSHETGMILVKDGAIEVTFSCENELNFVHELTCSNQPPAVDLQRYVVHQSFDRIVTFYVRLPNAGMYGLNIFGKLANKKGLVPSICTYLLSCDSISRYPHPYPSGISHGRIGPNADFSSLGLVTKTPNNPIIQVPHIGEAHVSFGLSKPMDVVTELTFHGNNDAPAESLNQFVFHESTMDDLTIDGILPYQGQYHLCVYAKEASSDDGFPRVYSCIIQADIPKLNAVPFPKCLPGWSTDCELLEPRTGLLPSNERVHFAVRVSNTTDVVVVGARNEWKHLTKGDDGIWSGELTTGEAGTTLKLSSCMNTETKQYKGLLVYEIKTGADIEKIKDNTNDYVTNCPSEQQDLLEVAVLLQKKEEDKKLNRLREIRDVRDSKDSAKDMTNNTSTVTVNHVEKSEDSKRRSAKVSSRDSDAKSKGTRHSRRSKHSKRSDLRGKESSKQKENHECKESVHESNDKHTVIGITDEVAATKQKKDDADKEELINDNVENAQMISVIEDETDDESESQTAIITVRKTDRLASTADTIDAELIEKHDEHLQESATMSLENDNTNITRDETPIAEGSAGNAESDNDVTPREQTFVLNEDEVTDKRNENVSEGDICKESKEDDFAIKAKPAEHEESTGDHEDSLFIPDDDGSATLDSQIGPVQQTDAPQSIKEDNTVHEMQKVKEIQSNPINNIDEADLEEEELGKLKVKEWLEDQHLHPITNNNSIASKEQKIPTTYEDSGMATKTEHTNQTVTSRPRSSLRKIPADEVGSVAATEKSQKHVAFSEKLDQISQMQDDDEKSRQLDELADMLAEEVKRDQESIVTDEDYLLGIYDYTDMRRIVARDRLVAALKTGNVEKMAKALNDFKFLKCKDNEGLIKKASEKINVVLLKEELVEALYKRDRIGLIKALKRVNKYRPPELTLEVMHARRLLEHLGSIENARKTIMNMDAATISEIRRYSTPRPVVHIVMSSLLLVLGDHEGKTKSWKKCQKILSNVGAEGLSRRVGNMDVEELHPEIAMKVRVNLKQIDLRDVQNASAGLVPFFIWMREMVDECLIRYKKGGGNKSTLAPAVKLRQKEIFGELSEAERVSLYPEELIMPFGSLPRRKTAVSRIPPNAEVNPLTINAYNPAKRPDDICAHTEFRREYNKRLKTAPTRRKSQPVDASGKSQAPES</sequence>
<name>A0A8S4QAN4_OWEFU</name>
<feature type="compositionally biased region" description="Polar residues" evidence="1">
    <location>
        <begin position="1314"/>
        <end position="1328"/>
    </location>
</feature>
<feature type="compositionally biased region" description="Low complexity" evidence="1">
    <location>
        <begin position="1057"/>
        <end position="1066"/>
    </location>
</feature>
<keyword evidence="5" id="KW-1185">Reference proteome</keyword>
<evidence type="ECO:0000259" key="3">
    <source>
        <dbReference type="Pfam" id="PF23265"/>
    </source>
</evidence>
<dbReference type="InterPro" id="IPR053041">
    <property type="entry name" value="Transglut-like_Superfamily_Mod"/>
</dbReference>
<evidence type="ECO:0000313" key="5">
    <source>
        <dbReference type="Proteomes" id="UP000749559"/>
    </source>
</evidence>
<comment type="caution">
    <text evidence="4">The sequence shown here is derived from an EMBL/GenBank/DDBJ whole genome shotgun (WGS) entry which is preliminary data.</text>
</comment>
<feature type="compositionally biased region" description="Polar residues" evidence="1">
    <location>
        <begin position="1214"/>
        <end position="1227"/>
    </location>
</feature>
<evidence type="ECO:0000256" key="1">
    <source>
        <dbReference type="SAM" id="MobiDB-lite"/>
    </source>
</evidence>
<feature type="region of interest" description="Disordered" evidence="1">
    <location>
        <begin position="1809"/>
        <end position="1835"/>
    </location>
</feature>
<accession>A0A8S4QAN4</accession>
<evidence type="ECO:0000313" key="4">
    <source>
        <dbReference type="EMBL" id="CAH1802903.1"/>
    </source>
</evidence>
<feature type="compositionally biased region" description="Basic and acidic residues" evidence="1">
    <location>
        <begin position="1104"/>
        <end position="1133"/>
    </location>
</feature>
<evidence type="ECO:0008006" key="6">
    <source>
        <dbReference type="Google" id="ProtNLM"/>
    </source>
</evidence>
<proteinExistence type="predicted"/>
<dbReference type="SUPFAM" id="SSF54001">
    <property type="entry name" value="Cysteine proteinases"/>
    <property type="match status" value="1"/>
</dbReference>
<dbReference type="PANTHER" id="PTHR47020">
    <property type="entry name" value="HILLARIN"/>
    <property type="match status" value="1"/>
</dbReference>
<dbReference type="InterPro" id="IPR038765">
    <property type="entry name" value="Papain-like_cys_pep_sf"/>
</dbReference>
<feature type="compositionally biased region" description="Basic residues" evidence="1">
    <location>
        <begin position="1091"/>
        <end position="1103"/>
    </location>
</feature>
<feature type="region of interest" description="Disordered" evidence="1">
    <location>
        <begin position="1"/>
        <end position="185"/>
    </location>
</feature>
<feature type="compositionally biased region" description="Basic and acidic residues" evidence="1">
    <location>
        <begin position="173"/>
        <end position="182"/>
    </location>
</feature>
<dbReference type="OrthoDB" id="6080065at2759"/>
<dbReference type="Gene3D" id="3.10.620.30">
    <property type="match status" value="1"/>
</dbReference>
<dbReference type="Proteomes" id="UP000749559">
    <property type="component" value="Unassembled WGS sequence"/>
</dbReference>
<dbReference type="Pfam" id="PF23265">
    <property type="entry name" value="Ig-like_KY"/>
    <property type="match status" value="3"/>
</dbReference>
<dbReference type="InterPro" id="IPR002931">
    <property type="entry name" value="Transglutaminase-like"/>
</dbReference>
<dbReference type="Gene3D" id="1.20.920.20">
    <property type="match status" value="1"/>
</dbReference>
<feature type="compositionally biased region" description="Polar residues" evidence="1">
    <location>
        <begin position="1410"/>
        <end position="1419"/>
    </location>
</feature>
<feature type="region of interest" description="Disordered" evidence="1">
    <location>
        <begin position="1048"/>
        <end position="1151"/>
    </location>
</feature>
<evidence type="ECO:0000259" key="2">
    <source>
        <dbReference type="Pfam" id="PF01841"/>
    </source>
</evidence>
<dbReference type="PANTHER" id="PTHR47020:SF1">
    <property type="entry name" value="HILLARIN"/>
    <property type="match status" value="1"/>
</dbReference>
<feature type="compositionally biased region" description="Polar residues" evidence="1">
    <location>
        <begin position="1"/>
        <end position="12"/>
    </location>
</feature>
<feature type="compositionally biased region" description="Basic residues" evidence="1">
    <location>
        <begin position="1811"/>
        <end position="1821"/>
    </location>
</feature>
<feature type="compositionally biased region" description="Polar residues" evidence="1">
    <location>
        <begin position="130"/>
        <end position="144"/>
    </location>
</feature>
<dbReference type="EMBL" id="CAIIXF020000163">
    <property type="protein sequence ID" value="CAH1802903.1"/>
    <property type="molecule type" value="Genomic_DNA"/>
</dbReference>
<organism evidence="4 5">
    <name type="scientific">Owenia fusiformis</name>
    <name type="common">Polychaete worm</name>
    <dbReference type="NCBI Taxonomy" id="6347"/>
    <lineage>
        <taxon>Eukaryota</taxon>
        <taxon>Metazoa</taxon>
        <taxon>Spiralia</taxon>
        <taxon>Lophotrochozoa</taxon>
        <taxon>Annelida</taxon>
        <taxon>Polychaeta</taxon>
        <taxon>Sedentaria</taxon>
        <taxon>Canalipalpata</taxon>
        <taxon>Sabellida</taxon>
        <taxon>Oweniida</taxon>
        <taxon>Oweniidae</taxon>
        <taxon>Owenia</taxon>
    </lineage>
</organism>
<dbReference type="InterPro" id="IPR056564">
    <property type="entry name" value="Ig-like_KY"/>
</dbReference>
<feature type="compositionally biased region" description="Basic and acidic residues" evidence="1">
    <location>
        <begin position="1067"/>
        <end position="1090"/>
    </location>
</feature>
<protein>
    <recommendedName>
        <fullName evidence="6">Kyphoscoliosis peptidase</fullName>
    </recommendedName>
</protein>
<feature type="domain" description="KY-like immunoglobulin-like" evidence="3">
    <location>
        <begin position="520"/>
        <end position="652"/>
    </location>
</feature>
<reference evidence="4" key="1">
    <citation type="submission" date="2022-03" db="EMBL/GenBank/DDBJ databases">
        <authorList>
            <person name="Martin C."/>
        </authorList>
    </citation>
    <scope>NUCLEOTIDE SEQUENCE</scope>
</reference>
<dbReference type="Pfam" id="PF01841">
    <property type="entry name" value="Transglut_core"/>
    <property type="match status" value="1"/>
</dbReference>
<feature type="domain" description="Transglutaminase-like" evidence="2">
    <location>
        <begin position="342"/>
        <end position="446"/>
    </location>
</feature>
<feature type="region of interest" description="Disordered" evidence="1">
    <location>
        <begin position="1214"/>
        <end position="1332"/>
    </location>
</feature>
<feature type="compositionally biased region" description="Basic and acidic residues" evidence="1">
    <location>
        <begin position="1263"/>
        <end position="1303"/>
    </location>
</feature>
<feature type="domain" description="KY-like immunoglobulin-like" evidence="3">
    <location>
        <begin position="668"/>
        <end position="775"/>
    </location>
</feature>